<dbReference type="FunFam" id="1.20.1070.10:FF:000006">
    <property type="entry name" value="Olfactory receptor"/>
    <property type="match status" value="1"/>
</dbReference>
<dbReference type="Gene3D" id="1.10.10.60">
    <property type="entry name" value="Homeodomain-like"/>
    <property type="match status" value="1"/>
</dbReference>
<keyword evidence="12" id="KW-0675">Receptor</keyword>
<keyword evidence="13" id="KW-1185">Reference proteome</keyword>
<sequence length="700" mass="77430">MQSQNRQRAPSWTEQEVWDPIAVWGDESMLAELRLKKRNAKIFEKISNGMKDRGYNRDPQQCRLKIKERRQAYQKTREANGWSSSEPQTCLFYDELPAILGGAATTTPTLCFDSVQGVGGNTEAGFGGEEEDDEEEVVDSSQQGSGETGFPNSQDLFITLDLDSVPPNPPKAGSWTLKVEKGPLPDRHIRLFMAAFNLTPSGPSTFILMGIPGLEAAHIWVSIPFFMCYIISLLGNFMLLFVVGKEQTLHKPMYLLLSMLALTDITTSTSVIPRALCIFWFNLKGITMGGCLIQMFFLHAVSVMQSAVLMTMAFDRYVAICNPLRYSTILTNARIAKLGLVGLIRAVLFILPLPLLLSRQPFCANHIIPHMYCDHMAVAKMSCGDITVNRMYGLVIAFVVIGLDLLLVALSYGLIIRAIIRISSKKACQKALNTCTAHICVMLMSCILLLFSSLTHRFGQGIATHIHIILATLYFLVPPMFNPIIYGVKTKELREKVGKYTCRRVEHGEEEEIEVGQDDVNLRSGALTESLCQSAEEEERICHQYRTYMGCASVKEFLVGFLGGDSEDSSDDQTVGQGNETQVSWEKGGMCRYSIVPLPLRELLECRMQPSSSGREREVRGLGVLGGRSRAAVEPQGPGTRSTARRAGAPLPPNTIASHGALQLPCFFSQTLPCPRSVNAGHSAASAPETRSRQQQRGWL</sequence>
<feature type="region of interest" description="Disordered" evidence="9">
    <location>
        <begin position="627"/>
        <end position="656"/>
    </location>
</feature>
<dbReference type="Pfam" id="PF13837">
    <property type="entry name" value="Myb_DNA-bind_4"/>
    <property type="match status" value="1"/>
</dbReference>
<dbReference type="GO" id="GO:0004984">
    <property type="term" value="F:olfactory receptor activity"/>
    <property type="evidence" value="ECO:0007669"/>
    <property type="project" value="InterPro"/>
</dbReference>
<dbReference type="InterPro" id="IPR000276">
    <property type="entry name" value="GPCR_Rhodpsn"/>
</dbReference>
<keyword evidence="4 10" id="KW-0812">Transmembrane</keyword>
<dbReference type="InterPro" id="IPR000725">
    <property type="entry name" value="Olfact_rcpt"/>
</dbReference>
<dbReference type="eggNOG" id="ENOG502T89Z">
    <property type="taxonomic scope" value="Eukaryota"/>
</dbReference>
<feature type="transmembrane region" description="Helical" evidence="10">
    <location>
        <begin position="217"/>
        <end position="242"/>
    </location>
</feature>
<gene>
    <name evidence="12" type="ORF">UY3_00493</name>
</gene>
<dbReference type="InterPro" id="IPR017452">
    <property type="entry name" value="GPCR_Rhodpsn_7TM"/>
</dbReference>
<feature type="compositionally biased region" description="Acidic residues" evidence="9">
    <location>
        <begin position="128"/>
        <end position="138"/>
    </location>
</feature>
<feature type="domain" description="G-protein coupled receptors family 1 profile" evidence="11">
    <location>
        <begin position="235"/>
        <end position="486"/>
    </location>
</feature>
<feature type="transmembrane region" description="Helical" evidence="10">
    <location>
        <begin position="254"/>
        <end position="281"/>
    </location>
</feature>
<accession>M7CC15</accession>
<dbReference type="PROSITE" id="PS50262">
    <property type="entry name" value="G_PROTEIN_RECEP_F1_2"/>
    <property type="match status" value="1"/>
</dbReference>
<evidence type="ECO:0000256" key="10">
    <source>
        <dbReference type="SAM" id="Phobius"/>
    </source>
</evidence>
<comment type="function">
    <text evidence="1">Odorant receptor.</text>
</comment>
<evidence type="ECO:0000256" key="7">
    <source>
        <dbReference type="ARBA" id="ARBA00023136"/>
    </source>
</evidence>
<dbReference type="Proteomes" id="UP000031443">
    <property type="component" value="Unassembled WGS sequence"/>
</dbReference>
<keyword evidence="6 10" id="KW-1133">Transmembrane helix</keyword>
<dbReference type="SUPFAM" id="SSF81321">
    <property type="entry name" value="Family A G protein-coupled receptor-like"/>
    <property type="match status" value="1"/>
</dbReference>
<evidence type="ECO:0000313" key="13">
    <source>
        <dbReference type="Proteomes" id="UP000031443"/>
    </source>
</evidence>
<keyword evidence="3" id="KW-0716">Sensory transduction</keyword>
<dbReference type="AlphaFoldDB" id="M7CC15"/>
<evidence type="ECO:0000256" key="3">
    <source>
        <dbReference type="ARBA" id="ARBA00022606"/>
    </source>
</evidence>
<evidence type="ECO:0000313" key="12">
    <source>
        <dbReference type="EMBL" id="EMP42248.1"/>
    </source>
</evidence>
<dbReference type="PANTHER" id="PTHR26450:SF132">
    <property type="entry name" value="OLFACTORY RECEPTOR 654"/>
    <property type="match status" value="1"/>
</dbReference>
<dbReference type="GO" id="GO:0004930">
    <property type="term" value="F:G protein-coupled receptor activity"/>
    <property type="evidence" value="ECO:0007669"/>
    <property type="project" value="InterPro"/>
</dbReference>
<dbReference type="Pfam" id="PF13853">
    <property type="entry name" value="7tm_4"/>
    <property type="match status" value="1"/>
</dbReference>
<evidence type="ECO:0000256" key="6">
    <source>
        <dbReference type="ARBA" id="ARBA00022989"/>
    </source>
</evidence>
<feature type="compositionally biased region" description="Polar residues" evidence="9">
    <location>
        <begin position="140"/>
        <end position="150"/>
    </location>
</feature>
<keyword evidence="8" id="KW-0807">Transducer</keyword>
<comment type="subcellular location">
    <subcellularLocation>
        <location evidence="2">Membrane</location>
        <topology evidence="2">Multi-pass membrane protein</topology>
    </subcellularLocation>
</comment>
<evidence type="ECO:0000256" key="2">
    <source>
        <dbReference type="ARBA" id="ARBA00004141"/>
    </source>
</evidence>
<dbReference type="EMBL" id="KB476412">
    <property type="protein sequence ID" value="EMP42248.1"/>
    <property type="molecule type" value="Genomic_DNA"/>
</dbReference>
<proteinExistence type="predicted"/>
<evidence type="ECO:0000256" key="9">
    <source>
        <dbReference type="SAM" id="MobiDB-lite"/>
    </source>
</evidence>
<feature type="transmembrane region" description="Helical" evidence="10">
    <location>
        <begin position="293"/>
        <end position="314"/>
    </location>
</feature>
<dbReference type="Gene3D" id="1.20.1070.10">
    <property type="entry name" value="Rhodopsin 7-helix transmembrane proteins"/>
    <property type="match status" value="1"/>
</dbReference>
<dbReference type="PANTHER" id="PTHR26450">
    <property type="entry name" value="OLFACTORY RECEPTOR 56B1-RELATED"/>
    <property type="match status" value="1"/>
</dbReference>
<dbReference type="InterPro" id="IPR044822">
    <property type="entry name" value="Myb_DNA-bind_4"/>
</dbReference>
<dbReference type="InterPro" id="IPR050402">
    <property type="entry name" value="OR51/52/56-like"/>
</dbReference>
<evidence type="ECO:0000259" key="11">
    <source>
        <dbReference type="PROSITE" id="PS50262"/>
    </source>
</evidence>
<dbReference type="PRINTS" id="PR00245">
    <property type="entry name" value="OLFACTORYR"/>
</dbReference>
<dbReference type="CDD" id="cd15953">
    <property type="entry name" value="7tmA_OR52P-like"/>
    <property type="match status" value="1"/>
</dbReference>
<keyword evidence="7 10" id="KW-0472">Membrane</keyword>
<organism evidence="12 13">
    <name type="scientific">Chelonia mydas</name>
    <name type="common">Green sea-turtle</name>
    <name type="synonym">Chelonia agassizi</name>
    <dbReference type="NCBI Taxonomy" id="8469"/>
    <lineage>
        <taxon>Eukaryota</taxon>
        <taxon>Metazoa</taxon>
        <taxon>Chordata</taxon>
        <taxon>Craniata</taxon>
        <taxon>Vertebrata</taxon>
        <taxon>Euteleostomi</taxon>
        <taxon>Archelosauria</taxon>
        <taxon>Testudinata</taxon>
        <taxon>Testudines</taxon>
        <taxon>Cryptodira</taxon>
        <taxon>Durocryptodira</taxon>
        <taxon>Americhelydia</taxon>
        <taxon>Chelonioidea</taxon>
        <taxon>Cheloniidae</taxon>
        <taxon>Chelonia</taxon>
    </lineage>
</organism>
<feature type="transmembrane region" description="Helical" evidence="10">
    <location>
        <begin position="391"/>
        <end position="419"/>
    </location>
</feature>
<evidence type="ECO:0000256" key="8">
    <source>
        <dbReference type="ARBA" id="ARBA00023224"/>
    </source>
</evidence>
<feature type="transmembrane region" description="Helical" evidence="10">
    <location>
        <begin position="191"/>
        <end position="211"/>
    </location>
</feature>
<reference evidence="13" key="1">
    <citation type="journal article" date="2013" name="Nat. Genet.">
        <title>The draft genomes of soft-shell turtle and green sea turtle yield insights into the development and evolution of the turtle-specific body plan.</title>
        <authorList>
            <person name="Wang Z."/>
            <person name="Pascual-Anaya J."/>
            <person name="Zadissa A."/>
            <person name="Li W."/>
            <person name="Niimura Y."/>
            <person name="Huang Z."/>
            <person name="Li C."/>
            <person name="White S."/>
            <person name="Xiong Z."/>
            <person name="Fang D."/>
            <person name="Wang B."/>
            <person name="Ming Y."/>
            <person name="Chen Y."/>
            <person name="Zheng Y."/>
            <person name="Kuraku S."/>
            <person name="Pignatelli M."/>
            <person name="Herrero J."/>
            <person name="Beal K."/>
            <person name="Nozawa M."/>
            <person name="Li Q."/>
            <person name="Wang J."/>
            <person name="Zhang H."/>
            <person name="Yu L."/>
            <person name="Shigenobu S."/>
            <person name="Wang J."/>
            <person name="Liu J."/>
            <person name="Flicek P."/>
            <person name="Searle S."/>
            <person name="Wang J."/>
            <person name="Kuratani S."/>
            <person name="Yin Y."/>
            <person name="Aken B."/>
            <person name="Zhang G."/>
            <person name="Irie N."/>
        </authorList>
    </citation>
    <scope>NUCLEOTIDE SEQUENCE [LARGE SCALE GENOMIC DNA]</scope>
</reference>
<keyword evidence="5" id="KW-0552">Olfaction</keyword>
<feature type="transmembrane region" description="Helical" evidence="10">
    <location>
        <begin position="431"/>
        <end position="454"/>
    </location>
</feature>
<feature type="transmembrane region" description="Helical" evidence="10">
    <location>
        <begin position="466"/>
        <end position="486"/>
    </location>
</feature>
<evidence type="ECO:0000256" key="5">
    <source>
        <dbReference type="ARBA" id="ARBA00022725"/>
    </source>
</evidence>
<protein>
    <submittedName>
        <fullName evidence="12">Olfactory receptor 52N2</fullName>
    </submittedName>
</protein>
<evidence type="ECO:0000256" key="1">
    <source>
        <dbReference type="ARBA" id="ARBA00002936"/>
    </source>
</evidence>
<dbReference type="GO" id="GO:0005886">
    <property type="term" value="C:plasma membrane"/>
    <property type="evidence" value="ECO:0007669"/>
    <property type="project" value="TreeGrafter"/>
</dbReference>
<feature type="region of interest" description="Disordered" evidence="9">
    <location>
        <begin position="121"/>
        <end position="150"/>
    </location>
</feature>
<feature type="region of interest" description="Disordered" evidence="9">
    <location>
        <begin position="679"/>
        <end position="700"/>
    </location>
</feature>
<name>M7CC15_CHEMY</name>
<feature type="transmembrane region" description="Helical" evidence="10">
    <location>
        <begin position="335"/>
        <end position="357"/>
    </location>
</feature>
<dbReference type="PRINTS" id="PR00237">
    <property type="entry name" value="GPCRRHODOPSN"/>
</dbReference>
<evidence type="ECO:0000256" key="4">
    <source>
        <dbReference type="ARBA" id="ARBA00022692"/>
    </source>
</evidence>